<accession>A0ABW1AID6</accession>
<evidence type="ECO:0000313" key="1">
    <source>
        <dbReference type="EMBL" id="MFC5754287.1"/>
    </source>
</evidence>
<sequence length="83" mass="9179">MPRAILYLASRPNPDRAVPPEPPDQDRLRQMLAVDEFVSAHSFAPLGTDGPYLAIYEIDTDDVQALQARLAPGRLGEMTLYAL</sequence>
<keyword evidence="2" id="KW-1185">Reference proteome</keyword>
<proteinExistence type="predicted"/>
<gene>
    <name evidence="1" type="ORF">ACFPZN_52465</name>
</gene>
<name>A0ABW1AID6_9ACTN</name>
<dbReference type="EMBL" id="JBHSON010000145">
    <property type="protein sequence ID" value="MFC5754287.1"/>
    <property type="molecule type" value="Genomic_DNA"/>
</dbReference>
<dbReference type="Proteomes" id="UP001596074">
    <property type="component" value="Unassembled WGS sequence"/>
</dbReference>
<organism evidence="1 2">
    <name type="scientific">Actinomadura rugatobispora</name>
    <dbReference type="NCBI Taxonomy" id="1994"/>
    <lineage>
        <taxon>Bacteria</taxon>
        <taxon>Bacillati</taxon>
        <taxon>Actinomycetota</taxon>
        <taxon>Actinomycetes</taxon>
        <taxon>Streptosporangiales</taxon>
        <taxon>Thermomonosporaceae</taxon>
        <taxon>Actinomadura</taxon>
    </lineage>
</organism>
<dbReference type="RefSeq" id="WP_378292226.1">
    <property type="nucleotide sequence ID" value="NZ_JBHSON010000145.1"/>
</dbReference>
<evidence type="ECO:0000313" key="2">
    <source>
        <dbReference type="Proteomes" id="UP001596074"/>
    </source>
</evidence>
<evidence type="ECO:0008006" key="3">
    <source>
        <dbReference type="Google" id="ProtNLM"/>
    </source>
</evidence>
<protein>
    <recommendedName>
        <fullName evidence="3">YCII-related domain-containing protein</fullName>
    </recommendedName>
</protein>
<comment type="caution">
    <text evidence="1">The sequence shown here is derived from an EMBL/GenBank/DDBJ whole genome shotgun (WGS) entry which is preliminary data.</text>
</comment>
<reference evidence="2" key="1">
    <citation type="journal article" date="2019" name="Int. J. Syst. Evol. Microbiol.">
        <title>The Global Catalogue of Microorganisms (GCM) 10K type strain sequencing project: providing services to taxonomists for standard genome sequencing and annotation.</title>
        <authorList>
            <consortium name="The Broad Institute Genomics Platform"/>
            <consortium name="The Broad Institute Genome Sequencing Center for Infectious Disease"/>
            <person name="Wu L."/>
            <person name="Ma J."/>
        </authorList>
    </citation>
    <scope>NUCLEOTIDE SEQUENCE [LARGE SCALE GENOMIC DNA]</scope>
    <source>
        <strain evidence="2">KCTC 42087</strain>
    </source>
</reference>